<keyword evidence="1" id="KW-0472">Membrane</keyword>
<feature type="transmembrane region" description="Helical" evidence="1">
    <location>
        <begin position="176"/>
        <end position="195"/>
    </location>
</feature>
<reference evidence="2" key="2">
    <citation type="submission" date="2015-07" db="EMBL/GenBank/DDBJ databases">
        <authorList>
            <person name="Noorani M."/>
        </authorList>
    </citation>
    <scope>NUCLEOTIDE SEQUENCE</scope>
    <source>
        <strain evidence="2">Yugu1</strain>
    </source>
</reference>
<sequence length="280" mass="31021">MAAATVARGLQALVKASPHAQVPVRMMGTIPNDPAVKRTGLLAEQIVKLVKESPECTMESLQPLLAELATTTQQPPYKIAEALARASKDNTDALFKRLETILKPEEISKPLTLGEFNQQSLISRLTRVESGLEMLNQQSLASRLTRVETRLEVFNQQTLTSRLLRVESGLEVNSRVAILLVGILGGGTIMMLGYISTSKEFMKSSDAEFKRIKKEFLRIDSRLSNVEPKLCCSACGDAVVLKNPAVDDILEEAATAQTSATVKDDEGWWSWIWGTFRRWF</sequence>
<dbReference type="OrthoDB" id="10637128at2759"/>
<dbReference type="EMBL" id="CM003532">
    <property type="protein sequence ID" value="RCV25088.1"/>
    <property type="molecule type" value="Genomic_DNA"/>
</dbReference>
<name>A0A368R4U6_SETIT</name>
<reference evidence="2" key="1">
    <citation type="journal article" date="2012" name="Nat. Biotechnol.">
        <title>Reference genome sequence of the model plant Setaria.</title>
        <authorList>
            <person name="Bennetzen J.L."/>
            <person name="Schmutz J."/>
            <person name="Wang H."/>
            <person name="Percifield R."/>
            <person name="Hawkins J."/>
            <person name="Pontaroli A.C."/>
            <person name="Estep M."/>
            <person name="Feng L."/>
            <person name="Vaughn J.N."/>
            <person name="Grimwood J."/>
            <person name="Jenkins J."/>
            <person name="Barry K."/>
            <person name="Lindquist E."/>
            <person name="Hellsten U."/>
            <person name="Deshpande S."/>
            <person name="Wang X."/>
            <person name="Wu X."/>
            <person name="Mitros T."/>
            <person name="Triplett J."/>
            <person name="Yang X."/>
            <person name="Ye C.Y."/>
            <person name="Mauro-Herrera M."/>
            <person name="Wang L."/>
            <person name="Li P."/>
            <person name="Sharma M."/>
            <person name="Sharma R."/>
            <person name="Ronald P.C."/>
            <person name="Panaud O."/>
            <person name="Kellogg E.A."/>
            <person name="Brutnell T.P."/>
            <person name="Doust A.N."/>
            <person name="Tuskan G.A."/>
            <person name="Rokhsar D."/>
            <person name="Devos K.M."/>
        </authorList>
    </citation>
    <scope>NUCLEOTIDE SEQUENCE [LARGE SCALE GENOMIC DNA]</scope>
    <source>
        <strain evidence="2">Yugu1</strain>
    </source>
</reference>
<dbReference type="AlphaFoldDB" id="A0A368R4U6"/>
<gene>
    <name evidence="2" type="ORF">SETIT_5G138400v2</name>
</gene>
<evidence type="ECO:0000256" key="1">
    <source>
        <dbReference type="SAM" id="Phobius"/>
    </source>
</evidence>
<proteinExistence type="predicted"/>
<keyword evidence="1" id="KW-0812">Transmembrane</keyword>
<protein>
    <submittedName>
        <fullName evidence="2">Uncharacterized protein</fullName>
    </submittedName>
</protein>
<accession>A0A368R4U6</accession>
<evidence type="ECO:0000313" key="2">
    <source>
        <dbReference type="EMBL" id="RCV25088.1"/>
    </source>
</evidence>
<keyword evidence="1" id="KW-1133">Transmembrane helix</keyword>
<organism evidence="2">
    <name type="scientific">Setaria italica</name>
    <name type="common">Foxtail millet</name>
    <name type="synonym">Panicum italicum</name>
    <dbReference type="NCBI Taxonomy" id="4555"/>
    <lineage>
        <taxon>Eukaryota</taxon>
        <taxon>Viridiplantae</taxon>
        <taxon>Streptophyta</taxon>
        <taxon>Embryophyta</taxon>
        <taxon>Tracheophyta</taxon>
        <taxon>Spermatophyta</taxon>
        <taxon>Magnoliopsida</taxon>
        <taxon>Liliopsida</taxon>
        <taxon>Poales</taxon>
        <taxon>Poaceae</taxon>
        <taxon>PACMAD clade</taxon>
        <taxon>Panicoideae</taxon>
        <taxon>Panicodae</taxon>
        <taxon>Paniceae</taxon>
        <taxon>Cenchrinae</taxon>
        <taxon>Setaria</taxon>
    </lineage>
</organism>